<dbReference type="OrthoDB" id="3055338at2759"/>
<dbReference type="EMBL" id="JABCKV010000169">
    <property type="protein sequence ID" value="KAG5642647.1"/>
    <property type="molecule type" value="Genomic_DNA"/>
</dbReference>
<reference evidence="1" key="2">
    <citation type="submission" date="2021-10" db="EMBL/GenBank/DDBJ databases">
        <title>Phylogenomics reveals ancestral predisposition of the termite-cultivated fungus Termitomyces towards a domesticated lifestyle.</title>
        <authorList>
            <person name="Auxier B."/>
            <person name="Grum-Grzhimaylo A."/>
            <person name="Cardenas M.E."/>
            <person name="Lodge J.D."/>
            <person name="Laessoe T."/>
            <person name="Pedersen O."/>
            <person name="Smith M.E."/>
            <person name="Kuyper T.W."/>
            <person name="Franco-Molano E.A."/>
            <person name="Baroni T.J."/>
            <person name="Aanen D.K."/>
        </authorList>
    </citation>
    <scope>NUCLEOTIDE SEQUENCE</scope>
    <source>
        <strain evidence="1">AP01</strain>
        <tissue evidence="1">Mycelium</tissue>
    </source>
</reference>
<organism evidence="1 2">
    <name type="scientific">Asterophora parasitica</name>
    <dbReference type="NCBI Taxonomy" id="117018"/>
    <lineage>
        <taxon>Eukaryota</taxon>
        <taxon>Fungi</taxon>
        <taxon>Dikarya</taxon>
        <taxon>Basidiomycota</taxon>
        <taxon>Agaricomycotina</taxon>
        <taxon>Agaricomycetes</taxon>
        <taxon>Agaricomycetidae</taxon>
        <taxon>Agaricales</taxon>
        <taxon>Tricholomatineae</taxon>
        <taxon>Lyophyllaceae</taxon>
        <taxon>Asterophora</taxon>
    </lineage>
</organism>
<comment type="caution">
    <text evidence="1">The sequence shown here is derived from an EMBL/GenBank/DDBJ whole genome shotgun (WGS) entry which is preliminary data.</text>
</comment>
<name>A0A9P7G221_9AGAR</name>
<sequence>MFVLRSFALGNWLEHPDCSIDLAGLQCLSLFYEPGYTESCHGAITNILQIAGRSLKELHLRRQTSGNVDMIPWSFKHNPSLESLSLDITPFIMFPTDLFPPQWLLTILTRLPKPSRLN</sequence>
<proteinExistence type="predicted"/>
<dbReference type="SUPFAM" id="SSF52047">
    <property type="entry name" value="RNI-like"/>
    <property type="match status" value="1"/>
</dbReference>
<accession>A0A9P7G221</accession>
<gene>
    <name evidence="1" type="ORF">DXG03_002386</name>
</gene>
<evidence type="ECO:0000313" key="1">
    <source>
        <dbReference type="EMBL" id="KAG5642647.1"/>
    </source>
</evidence>
<dbReference type="Proteomes" id="UP000775547">
    <property type="component" value="Unassembled WGS sequence"/>
</dbReference>
<evidence type="ECO:0000313" key="2">
    <source>
        <dbReference type="Proteomes" id="UP000775547"/>
    </source>
</evidence>
<dbReference type="AlphaFoldDB" id="A0A9P7G221"/>
<keyword evidence="2" id="KW-1185">Reference proteome</keyword>
<reference evidence="1" key="1">
    <citation type="submission" date="2020-07" db="EMBL/GenBank/DDBJ databases">
        <authorList>
            <person name="Nieuwenhuis M."/>
            <person name="Van De Peppel L.J.J."/>
        </authorList>
    </citation>
    <scope>NUCLEOTIDE SEQUENCE</scope>
    <source>
        <strain evidence="1">AP01</strain>
        <tissue evidence="1">Mycelium</tissue>
    </source>
</reference>
<protein>
    <submittedName>
        <fullName evidence="1">Uncharacterized protein</fullName>
    </submittedName>
</protein>